<dbReference type="Pfam" id="PF05751">
    <property type="entry name" value="FixH"/>
    <property type="match status" value="1"/>
</dbReference>
<proteinExistence type="predicted"/>
<dbReference type="InterPro" id="IPR008620">
    <property type="entry name" value="FixH"/>
</dbReference>
<evidence type="ECO:0000256" key="1">
    <source>
        <dbReference type="SAM" id="Phobius"/>
    </source>
</evidence>
<dbReference type="HOGENOM" id="CLU_111458_1_0_6"/>
<name>F6DAN1_THICA</name>
<accession>F6DAN1</accession>
<keyword evidence="1" id="KW-0472">Membrane</keyword>
<keyword evidence="3" id="KW-1185">Reference proteome</keyword>
<dbReference type="EMBL" id="CP002776">
    <property type="protein sequence ID" value="AEG32287.1"/>
    <property type="molecule type" value="Genomic_DNA"/>
</dbReference>
<reference evidence="2 3" key="1">
    <citation type="submission" date="2011-05" db="EMBL/GenBank/DDBJ databases">
        <title>Complete sequence of Thioalkalimicrobium cyclicum ALM1.</title>
        <authorList>
            <consortium name="US DOE Joint Genome Institute"/>
            <person name="Lucas S."/>
            <person name="Han J."/>
            <person name="Lapidus A."/>
            <person name="Cheng J.-F."/>
            <person name="Goodwin L."/>
            <person name="Pitluck S."/>
            <person name="Peters L."/>
            <person name="Mikhailova N."/>
            <person name="Davenport K."/>
            <person name="Han C."/>
            <person name="Tapia R."/>
            <person name="Land M."/>
            <person name="Hauser L."/>
            <person name="Kyrpides N."/>
            <person name="Ivanova N."/>
            <person name="Pagani I."/>
            <person name="Kappler U."/>
            <person name="Woyke T."/>
        </authorList>
    </citation>
    <scope>NUCLEOTIDE SEQUENCE [LARGE SCALE GENOMIC DNA]</scope>
    <source>
        <strain evidence="3">DSM 14477 / JCM 11371 / ALM1</strain>
    </source>
</reference>
<feature type="transmembrane region" description="Helical" evidence="1">
    <location>
        <begin position="20"/>
        <end position="41"/>
    </location>
</feature>
<evidence type="ECO:0000313" key="3">
    <source>
        <dbReference type="Proteomes" id="UP000009232"/>
    </source>
</evidence>
<sequence length="172" mass="19674">MTKKIDKRDWSKPWKNPIVLMWFGVLMAVLMTNFFMVGMAISTNPGLVIDNAYERGKNHASIIAHRQEMERMGWQLRVDMPVLTVGKSERVTLDILDRDNRPFDVDSATLYFYRPSDRNLDGELVFQSAGASGQYLADFELPVKGKWDLIVEVVKGDKHYSIGRSIMVQSDS</sequence>
<protein>
    <submittedName>
        <fullName evidence="2">FixH family protein</fullName>
    </submittedName>
</protein>
<dbReference type="KEGG" id="tcy:Thicy_1529"/>
<dbReference type="eggNOG" id="COG5456">
    <property type="taxonomic scope" value="Bacteria"/>
</dbReference>
<evidence type="ECO:0000313" key="2">
    <source>
        <dbReference type="EMBL" id="AEG32287.1"/>
    </source>
</evidence>
<dbReference type="RefSeq" id="WP_013836062.1">
    <property type="nucleotide sequence ID" value="NC_015581.1"/>
</dbReference>
<dbReference type="Proteomes" id="UP000009232">
    <property type="component" value="Chromosome"/>
</dbReference>
<dbReference type="STRING" id="717773.Thicy_1529"/>
<keyword evidence="1" id="KW-1133">Transmembrane helix</keyword>
<keyword evidence="1" id="KW-0812">Transmembrane</keyword>
<dbReference type="AlphaFoldDB" id="F6DAN1"/>
<dbReference type="OrthoDB" id="5295180at2"/>
<gene>
    <name evidence="2" type="ordered locus">Thicy_1529</name>
</gene>
<organism evidence="2 3">
    <name type="scientific">Thiomicrospira cyclica (strain DSM 14477 / JCM 11371 / ALM1)</name>
    <name type="common">Thioalkalimicrobium cyclicum</name>
    <dbReference type="NCBI Taxonomy" id="717773"/>
    <lineage>
        <taxon>Bacteria</taxon>
        <taxon>Pseudomonadati</taxon>
        <taxon>Pseudomonadota</taxon>
        <taxon>Gammaproteobacteria</taxon>
        <taxon>Thiotrichales</taxon>
        <taxon>Piscirickettsiaceae</taxon>
        <taxon>Thiomicrospira</taxon>
    </lineage>
</organism>